<dbReference type="HOGENOM" id="CLU_758937_0_0_1"/>
<dbReference type="AlphaFoldDB" id="W3VJ24"/>
<evidence type="ECO:0000313" key="2">
    <source>
        <dbReference type="EMBL" id="ETS60792.1"/>
    </source>
</evidence>
<reference evidence="2 3" key="1">
    <citation type="journal article" date="2014" name="Genome Announc.">
        <title>Genome sequence of the basidiomycetous fungus Pseudozyma aphidis DSM70725, an efficient producer of biosurfactant mannosylerythritol lipids.</title>
        <authorList>
            <person name="Lorenz S."/>
            <person name="Guenther M."/>
            <person name="Grumaz C."/>
            <person name="Rupp S."/>
            <person name="Zibek S."/>
            <person name="Sohn K."/>
        </authorList>
    </citation>
    <scope>NUCLEOTIDE SEQUENCE [LARGE SCALE GENOMIC DNA]</scope>
    <source>
        <strain evidence="3">ATCC 32657 / CBS 517.83 / DSM 70725 / JCM 10318 / NBRC 10182 / NRRL Y-7954 / St-0401</strain>
    </source>
</reference>
<dbReference type="EMBL" id="AWNI01000022">
    <property type="protein sequence ID" value="ETS60792.1"/>
    <property type="molecule type" value="Genomic_DNA"/>
</dbReference>
<dbReference type="OrthoDB" id="10657965at2759"/>
<dbReference type="Proteomes" id="UP000019462">
    <property type="component" value="Unassembled WGS sequence"/>
</dbReference>
<organism evidence="2 3">
    <name type="scientific">Moesziomyces aphidis</name>
    <name type="common">Pseudozyma aphidis</name>
    <dbReference type="NCBI Taxonomy" id="84754"/>
    <lineage>
        <taxon>Eukaryota</taxon>
        <taxon>Fungi</taxon>
        <taxon>Dikarya</taxon>
        <taxon>Basidiomycota</taxon>
        <taxon>Ustilaginomycotina</taxon>
        <taxon>Ustilaginomycetes</taxon>
        <taxon>Ustilaginales</taxon>
        <taxon>Ustilaginaceae</taxon>
        <taxon>Moesziomyces</taxon>
    </lineage>
</organism>
<accession>W3VJ24</accession>
<proteinExistence type="predicted"/>
<sequence length="365" mass="38928">MLGAALAFLPGRSACEASKALLDARCSMLDARCCDAGERQPTVGAEHGPPLLRREIEADPRFGGLNGSMSVRARGQPPTQQTRARVKTRCHPLPMKLGQHFICAHLLGSPKMIQFVAGDGAAIGGADESRLAGGLQQRKDPHAGQEADVPTFWLHLGNVGGDLRAGGKKYGLCVARPPGFCALFNLASERRTSEAVGHGGGPTRTELGCCPTSAAKHTIPMHVVLRLASLEFMHGSRLACRTRSGVRARANPDKMQLPEGRQIRPKLVGLPTPQLSGGGGQSRNRTHAAAPTAKSIARATEPIRRAQRSEPHLDIRACSLVTVSFLQAIKKSKRSHARTHALSHTHSDPITTRGIVHIGDDEDPP</sequence>
<name>W3VJ24_MOEAP</name>
<comment type="caution">
    <text evidence="2">The sequence shown here is derived from an EMBL/GenBank/DDBJ whole genome shotgun (WGS) entry which is preliminary data.</text>
</comment>
<feature type="region of interest" description="Disordered" evidence="1">
    <location>
        <begin position="275"/>
        <end position="294"/>
    </location>
</feature>
<keyword evidence="3" id="KW-1185">Reference proteome</keyword>
<gene>
    <name evidence="2" type="ORF">PaG_04704</name>
</gene>
<feature type="region of interest" description="Disordered" evidence="1">
    <location>
        <begin position="336"/>
        <end position="365"/>
    </location>
</feature>
<evidence type="ECO:0000256" key="1">
    <source>
        <dbReference type="SAM" id="MobiDB-lite"/>
    </source>
</evidence>
<evidence type="ECO:0000313" key="3">
    <source>
        <dbReference type="Proteomes" id="UP000019462"/>
    </source>
</evidence>
<protein>
    <submittedName>
        <fullName evidence="2">Uncharacterized protein</fullName>
    </submittedName>
</protein>